<dbReference type="Pfam" id="PF00578">
    <property type="entry name" value="AhpC-TSA"/>
    <property type="match status" value="1"/>
</dbReference>
<dbReference type="EMBL" id="DSUJ01000008">
    <property type="protein sequence ID" value="HFI90268.1"/>
    <property type="molecule type" value="Genomic_DNA"/>
</dbReference>
<sequence>MKLKIIFSLVFLLGVSIFAQSARLNESAPDFRLKDSNGKEHSLSDFKGKVVVLEWINYDCPFVKKHYDSKNMQSLQEKYTAEGVIWLAICSSAPGKQGNFSPDEINKRSKNHNAKFTAYLIDEDGKVGKMYGAKTTPHMYIIDKDGKLVYAGGIDDKASTDVNDIKTAKNYISTALDEILEGKKVSVQSSTPYGCSVKY</sequence>
<dbReference type="GO" id="GO:0016491">
    <property type="term" value="F:oxidoreductase activity"/>
    <property type="evidence" value="ECO:0007669"/>
    <property type="project" value="InterPro"/>
</dbReference>
<dbReference type="SUPFAM" id="SSF52833">
    <property type="entry name" value="Thioredoxin-like"/>
    <property type="match status" value="1"/>
</dbReference>
<dbReference type="CDD" id="cd02969">
    <property type="entry name" value="PRX_like1"/>
    <property type="match status" value="1"/>
</dbReference>
<protein>
    <submittedName>
        <fullName evidence="3">Thioredoxin family protein</fullName>
    </submittedName>
</protein>
<dbReference type="InterPro" id="IPR047262">
    <property type="entry name" value="PRX-like1"/>
</dbReference>
<proteinExistence type="predicted"/>
<gene>
    <name evidence="3" type="ORF">ENS31_01920</name>
</gene>
<evidence type="ECO:0000256" key="1">
    <source>
        <dbReference type="SAM" id="SignalP"/>
    </source>
</evidence>
<dbReference type="PANTHER" id="PTHR43640:SF1">
    <property type="entry name" value="THIOREDOXIN-DEPENDENT PEROXIREDOXIN"/>
    <property type="match status" value="1"/>
</dbReference>
<keyword evidence="1" id="KW-0732">Signal</keyword>
<dbReference type="InterPro" id="IPR013766">
    <property type="entry name" value="Thioredoxin_domain"/>
</dbReference>
<feature type="chain" id="PRO_5030790092" evidence="1">
    <location>
        <begin position="22"/>
        <end position="199"/>
    </location>
</feature>
<dbReference type="GO" id="GO:0016209">
    <property type="term" value="F:antioxidant activity"/>
    <property type="evidence" value="ECO:0007669"/>
    <property type="project" value="InterPro"/>
</dbReference>
<reference evidence="3" key="1">
    <citation type="journal article" date="2020" name="mSystems">
        <title>Genome- and Community-Level Interaction Insights into Carbon Utilization and Element Cycling Functions of Hydrothermarchaeota in Hydrothermal Sediment.</title>
        <authorList>
            <person name="Zhou Z."/>
            <person name="Liu Y."/>
            <person name="Xu W."/>
            <person name="Pan J."/>
            <person name="Luo Z.H."/>
            <person name="Li M."/>
        </authorList>
    </citation>
    <scope>NUCLEOTIDE SEQUENCE [LARGE SCALE GENOMIC DNA]</scope>
    <source>
        <strain evidence="3">SpSt-479</strain>
    </source>
</reference>
<evidence type="ECO:0000259" key="2">
    <source>
        <dbReference type="PROSITE" id="PS51352"/>
    </source>
</evidence>
<dbReference type="InterPro" id="IPR036249">
    <property type="entry name" value="Thioredoxin-like_sf"/>
</dbReference>
<feature type="domain" description="Thioredoxin" evidence="2">
    <location>
        <begin position="22"/>
        <end position="177"/>
    </location>
</feature>
<dbReference type="PROSITE" id="PS51352">
    <property type="entry name" value="THIOREDOXIN_2"/>
    <property type="match status" value="1"/>
</dbReference>
<comment type="caution">
    <text evidence="3">The sequence shown here is derived from an EMBL/GenBank/DDBJ whole genome shotgun (WGS) entry which is preliminary data.</text>
</comment>
<dbReference type="InterPro" id="IPR000866">
    <property type="entry name" value="AhpC/TSA"/>
</dbReference>
<evidence type="ECO:0000313" key="3">
    <source>
        <dbReference type="EMBL" id="HFI90268.1"/>
    </source>
</evidence>
<feature type="signal peptide" evidence="1">
    <location>
        <begin position="1"/>
        <end position="21"/>
    </location>
</feature>
<organism evidence="3">
    <name type="scientific">Ignavibacterium album</name>
    <dbReference type="NCBI Taxonomy" id="591197"/>
    <lineage>
        <taxon>Bacteria</taxon>
        <taxon>Pseudomonadati</taxon>
        <taxon>Ignavibacteriota</taxon>
        <taxon>Ignavibacteria</taxon>
        <taxon>Ignavibacteriales</taxon>
        <taxon>Ignavibacteriaceae</taxon>
        <taxon>Ignavibacterium</taxon>
    </lineage>
</organism>
<name>A0A7V2ZHT6_9BACT</name>
<accession>A0A7V2ZHT6</accession>
<dbReference type="PANTHER" id="PTHR43640">
    <property type="entry name" value="OS07G0260300 PROTEIN"/>
    <property type="match status" value="1"/>
</dbReference>
<dbReference type="Gene3D" id="3.40.30.10">
    <property type="entry name" value="Glutaredoxin"/>
    <property type="match status" value="1"/>
</dbReference>
<dbReference type="AlphaFoldDB" id="A0A7V2ZHT6"/>